<evidence type="ECO:0000256" key="5">
    <source>
        <dbReference type="ARBA" id="ARBA00022801"/>
    </source>
</evidence>
<dbReference type="Pfam" id="PF12359">
    <property type="entry name" value="DUF3645"/>
    <property type="match status" value="1"/>
</dbReference>
<dbReference type="OrthoDB" id="3182339at2759"/>
<feature type="domain" description="DUF6606" evidence="10">
    <location>
        <begin position="12"/>
        <end position="282"/>
    </location>
</feature>
<dbReference type="VEuPathDB" id="FungiDB:F503_04681"/>
<dbReference type="PANTHER" id="PTHR13367:SF34">
    <property type="match status" value="1"/>
</dbReference>
<dbReference type="eggNOG" id="ENOG502QUFK">
    <property type="taxonomic scope" value="Eukaryota"/>
</dbReference>
<evidence type="ECO:0000256" key="6">
    <source>
        <dbReference type="ARBA" id="ARBA00022807"/>
    </source>
</evidence>
<feature type="domain" description="DUF3638" evidence="8">
    <location>
        <begin position="2029"/>
        <end position="2252"/>
    </location>
</feature>
<keyword evidence="5" id="KW-0378">Hydrolase</keyword>
<sequence length="3205" mass="358410">MAAMTSENMDYMIHHVFLPPKLPGEGRDEEQKAKDHALVTRLGKALDDFQACLGPSEASSFVPVLAAVKNLATLLHPENPVLEETLKATLPLLSQEGGIMPVYLSAQNAGIIIRHEDGMVVFEASELVPPNDIVMSTQGRIKRVFPGTAVTVDDTVFANPEFIETLSQALGKLSMQDAVEMLGKAKKAGAEQVEDRDTTNPALVTKFLAAYIQAVGDECRPPRFWKNTREEVMWSNARLSWHRSPVWLLARVAMQTACMRTAPTTGSDVYKEVMIFFMSQVLLDAVQTPGLAVRDDDLHCMISKITRRIKKLADTYVKDRLSSCWWFPAVTRTLEKAETLLQQRWKSLEKASDPGIPMSALASLNFDGDTPGTLVDLDSYIDGILHPRAVESGAQFHPPRMIGELPANDLPSEVIPAGALGKSKNHELHCLAAFESWVEHHLPSWLRRSRRKPEVCGFLENLLYSYHKAASFHYGTNPENKSLMILTCLELWMACDKSATAVHPLLLKYDPGVPVRICQSLVLPLKSQMERLLLIEAYVEERVRQARLGNPNILFDFGSLDTFAVRYFSTSLHHHQLYNKIVQHATARKAAKLQEYDRVKEEHRALMAEYDRLECSNYIDSDGDERHRDPCLKCICKVRADALRIKVFEWPLPRNVHHAQATVFELDRPAAFGSWRDATLYLLMDVFRLEYIKPDKPDSHYEPASCLGEYQMTPPRRVRLLSETKPTTVTHRKDYPIEDATIGTVCVENGLNYLYYDQVASVFVKGQADTGKFSSRCVYTMPQSSSVLQQFLCRPHSQPNGPDPNVVISSQSSCPASMSLEEFKALASIPYGTRTQWSNLLVQLALPSIDFKKVETYLVILQTIHQAGPPCSSPMEPTSSRDGHQDLLDSDFRRKLVMCLRGALERIRENWESYQSLAGFIAIASRLVTMTGSDNSEGILESCRGIAMQWMLTLRGRVREATDSEQRTEFLGKAFEVALVGTSTFDADSLDLGRILESPAAAVALLRFYINIEETSQSGYDAGNSLLVMAHQRWVRLTSRSLPILLDLIVIRRSTCLSDAIGYVWADYQEGTPWCSCPGAEHWLTSQSHSQTSAGLQQQTVHFNLLTGELLVDGLPLSRLPATYQSQVPYGQLFSNATIEVMPTTRPGMKFSSIQTFAGYQAYFGIDEIGEMKLTCTKGGSAWDLIPRRVLRDMVPHHFLVDFTHWYHRNTNTVEFRPLEKPWVSSSSLWTLYKLLPIGNTAPRWKMKQDESFLVFSRDSRTACEMARVFSSVETIGHLYLIFAPKTHSLKVELPRLKIQFHIQRERSRLNSRECRGMYLDACTRIGTLVGLGSKLVLRSDSGKRVVLVPEGDVTWERENGHAAVSTTLGTCDKVHHYTIDDQLGRLLDNGSVQSKLYLCYLHALTSHCVPDRLINMTGTERALQILGETDIPSAARLTQENVDMLHNIAALSPQRRFYPKNMCVMQDVAWDQRLSFLSQHAELYFRSWALLEDAATREFFHHGKDALVGLDELSHSGANNPYLLKRDAIRASTFYQAGCGGELFTTEHDAIYTERMASGQQLDDRKRAACYATSNIVHGSNTLQHSHDPNLPNRLWNLFKGDEIIGWYSALTVPMGYDAEYLESSASKVARIWLLVHRMLQTQTASRFEFAMFIATLAFSKGVDSQMIQALCTMYTNNNARRVQLPSGFKFDLSQGREASRHAIDSIISSSAKPFSGSAESYLDKYSWETGKQANSRRRDLFDSRKRQAKNLFIANMMAQWPYPRPQAPHDETINSYFQVYDAMDGLCPRFISWWNNRDFYLYLESLSSTIALLPQHSSPPPIFGTSLPAEPAPRPRAYTTTDDLFMLRAPSADLPVPRTDATEEVDRDVQMETDNPALLGLNSLSGRLASMANQPFKAAYVADFRKSIDCIRTWSSNTANPPALRDEDHFRGVLAAAILHRNALYDSLVNSTMLALPMHQRYNAPRPSPLLFLAQLSHKAWSRLSLDWRKAIVAYGCAVTDVQRATRLVSACHNSEELARELANSGHTNWDPLDDPETLLQEVISGILTREIQIEIANMMARPPNKQNAAMQLNMGEGKSSVIVPIVAASLADGSRLVTVVVGKPQSKQMLQMLVSKLGGISGRRIYHMPFSRSLKLEETHFEVINRMCHECKDAGGIMLVQPEHLLSFQLAGPEMGIIGETTMSASALETHKFFNDYSRYVVDESDENFSVKFELIYTMGTQSSVELSPERWALVQAVLDIVQEVAPRVKEELPLSIDIEQGSAPGSFPRIRFLREDGRDLVCKMIAERVCQTGLQGLPIGRQSCAVRGAIQRYITEAQPSQDTITTVESCHSFWTEPVRLRLLLIRGLLGRGVLGFAFGSKRWRVNYGIDNTRSPPKRLAVPFRAKDSPAPQSEFSHPDVVIVLTCLSYYYGGLSHADLYASLESLALSDQASAEYGDWVRGASPDMSIAFHSMSGINLKDRYQCEEQIFPHLQRSKGAIDYFLSNIVFPKEMKEFPHKLSASGWDIGKEKTHPTTGFSGTSDSQHLLPLSVKHLDLPDQRHTNALVLQHLLLPKNTVVYMPVVVLPTLDISPATTASASPNAASDAGRLLRLIVDAKRPIQVILDAGAQILELTNIEMAKQWLLLDGRKEAVVYCGDNDEIMIIDRSGHTETLQASPFAQQLDRCLVFLDEAHARGIDLKLPHYYRAAVTLGANLTKDRLVQACMRMRELGQGQSVDFYVPKEIQDKIASVPGHCSAQGESCTVADVLTWAISETWADLSRSMPLWAVQGTRFVGQQQIWAEAYGRPDLAQEYASSFLEKETGLTKECASKFLEKEAMSLADHYKPKEAINAAVAEDMSTAEYLSAVFSGPEDAMVQSTQPELEQIVERCRQFDAHQHAGTSALHEEQERELSPEIENEKQVQRPHQLKPATHSLHPDIRRFVATGILPEPLMTVSEAPSFTATDQASHIPAFWSLAKTSAAEHLDVTQFPLDNCLYVSADFARTVEMPIGGIGNRSDSYLRPVQWVLTQRHGDDWGSIAKMMIISPYEAQALLPEIKKARSRVYLSLYAPRSNQDFAPIDHLQLHTVPKPNRYSTTPGLGAMAGFCHDAASSFSVQLNLFAGQLYFSSMAEYKSACGYLGLASEASTDDSTVVNADGFIIAGNNKSRAFKTSPAAFLGVYLPKIRWDCETISRTHWGKVLGGQFLVGSDFDAPEDGDTA</sequence>
<comment type="catalytic activity">
    <reaction evidence="1">
        <text>Thiol-dependent hydrolysis of ester, thioester, amide, peptide and isopeptide bonds formed by the C-terminal Gly of ubiquitin (a 76-residue protein attached to proteins as an intracellular targeting signal).</text>
        <dbReference type="EC" id="3.4.19.12"/>
    </reaction>
</comment>
<feature type="domain" description="DUF3645" evidence="9">
    <location>
        <begin position="2374"/>
        <end position="2409"/>
    </location>
</feature>
<dbReference type="EC" id="3.4.19.12" evidence="2"/>
<dbReference type="InterPro" id="IPR051346">
    <property type="entry name" value="OTU_Deubiquitinase"/>
</dbReference>
<proteinExistence type="predicted"/>
<evidence type="ECO:0000256" key="1">
    <source>
        <dbReference type="ARBA" id="ARBA00000707"/>
    </source>
</evidence>
<evidence type="ECO:0000256" key="2">
    <source>
        <dbReference type="ARBA" id="ARBA00012759"/>
    </source>
</evidence>
<dbReference type="PANTHER" id="PTHR13367">
    <property type="entry name" value="UBIQUITIN THIOESTERASE"/>
    <property type="match status" value="1"/>
</dbReference>
<dbReference type="Pfam" id="PF12340">
    <property type="entry name" value="DUF3638"/>
    <property type="match status" value="1"/>
</dbReference>
<protein>
    <recommendedName>
        <fullName evidence="2">ubiquitinyl hydrolase 1</fullName>
        <ecNumber evidence="2">3.4.19.12</ecNumber>
    </recommendedName>
</protein>
<reference evidence="11 12" key="1">
    <citation type="journal article" date="2013" name="BMC Genomics">
        <title>The genome and transcriptome of the pine saprophyte Ophiostoma piceae, and a comparison with the bark beetle-associated pine pathogen Grosmannia clavigera.</title>
        <authorList>
            <person name="Haridas S."/>
            <person name="Wang Y."/>
            <person name="Lim L."/>
            <person name="Massoumi Alamouti S."/>
            <person name="Jackman S."/>
            <person name="Docking R."/>
            <person name="Robertson G."/>
            <person name="Birol I."/>
            <person name="Bohlmann J."/>
            <person name="Breuil C."/>
        </authorList>
    </citation>
    <scope>NUCLEOTIDE SEQUENCE [LARGE SCALE GENOMIC DNA]</scope>
    <source>
        <strain evidence="11 12">UAMH 11346</strain>
    </source>
</reference>
<keyword evidence="6" id="KW-0788">Thiol protease</keyword>
<evidence type="ECO:0000259" key="9">
    <source>
        <dbReference type="Pfam" id="PF12359"/>
    </source>
</evidence>
<keyword evidence="4" id="KW-0833">Ubl conjugation pathway</keyword>
<dbReference type="Pfam" id="PF20255">
    <property type="entry name" value="DUF6606"/>
    <property type="match status" value="1"/>
</dbReference>
<dbReference type="InterPro" id="IPR022105">
    <property type="entry name" value="DUF3645"/>
</dbReference>
<dbReference type="GO" id="GO:0004843">
    <property type="term" value="F:cysteine-type deubiquitinase activity"/>
    <property type="evidence" value="ECO:0007669"/>
    <property type="project" value="UniProtKB-EC"/>
</dbReference>
<organism evidence="11 12">
    <name type="scientific">Ophiostoma piceae (strain UAMH 11346)</name>
    <name type="common">Sap stain fungus</name>
    <dbReference type="NCBI Taxonomy" id="1262450"/>
    <lineage>
        <taxon>Eukaryota</taxon>
        <taxon>Fungi</taxon>
        <taxon>Dikarya</taxon>
        <taxon>Ascomycota</taxon>
        <taxon>Pezizomycotina</taxon>
        <taxon>Sordariomycetes</taxon>
        <taxon>Sordariomycetidae</taxon>
        <taxon>Ophiostomatales</taxon>
        <taxon>Ophiostomataceae</taxon>
        <taxon>Ophiostoma</taxon>
    </lineage>
</organism>
<accession>S3BXI4</accession>
<dbReference type="Proteomes" id="UP000016923">
    <property type="component" value="Unassembled WGS sequence"/>
</dbReference>
<dbReference type="STRING" id="1262450.S3BXI4"/>
<gene>
    <name evidence="11" type="ORF">F503_04681</name>
</gene>
<dbReference type="InterPro" id="IPR022099">
    <property type="entry name" value="DUF3638"/>
</dbReference>
<evidence type="ECO:0000256" key="7">
    <source>
        <dbReference type="SAM" id="Coils"/>
    </source>
</evidence>
<keyword evidence="7" id="KW-0175">Coiled coil</keyword>
<evidence type="ECO:0000313" key="11">
    <source>
        <dbReference type="EMBL" id="EPE04166.1"/>
    </source>
</evidence>
<name>S3BXI4_OPHP1</name>
<evidence type="ECO:0000259" key="10">
    <source>
        <dbReference type="Pfam" id="PF20255"/>
    </source>
</evidence>
<keyword evidence="3" id="KW-0645">Protease</keyword>
<dbReference type="OMA" id="RRIYHMP"/>
<evidence type="ECO:0000256" key="3">
    <source>
        <dbReference type="ARBA" id="ARBA00022670"/>
    </source>
</evidence>
<dbReference type="InterPro" id="IPR046541">
    <property type="entry name" value="DUF6606"/>
</dbReference>
<evidence type="ECO:0000256" key="4">
    <source>
        <dbReference type="ARBA" id="ARBA00022786"/>
    </source>
</evidence>
<keyword evidence="12" id="KW-1185">Reference proteome</keyword>
<dbReference type="EMBL" id="KE148162">
    <property type="protein sequence ID" value="EPE04166.1"/>
    <property type="molecule type" value="Genomic_DNA"/>
</dbReference>
<evidence type="ECO:0000313" key="12">
    <source>
        <dbReference type="Proteomes" id="UP000016923"/>
    </source>
</evidence>
<dbReference type="HOGENOM" id="CLU_000211_1_0_1"/>
<dbReference type="GO" id="GO:0006508">
    <property type="term" value="P:proteolysis"/>
    <property type="evidence" value="ECO:0007669"/>
    <property type="project" value="UniProtKB-KW"/>
</dbReference>
<evidence type="ECO:0000259" key="8">
    <source>
        <dbReference type="Pfam" id="PF12340"/>
    </source>
</evidence>
<feature type="coiled-coil region" evidence="7">
    <location>
        <begin position="582"/>
        <end position="616"/>
    </location>
</feature>